<keyword evidence="2" id="KW-1185">Reference proteome</keyword>
<dbReference type="Proteomes" id="UP000694255">
    <property type="component" value="Unassembled WGS sequence"/>
</dbReference>
<evidence type="ECO:0000313" key="2">
    <source>
        <dbReference type="Proteomes" id="UP000694255"/>
    </source>
</evidence>
<dbReference type="AlphaFoldDB" id="A0A8J5V0A2"/>
<dbReference type="EMBL" id="JAGSYN010000120">
    <property type="protein sequence ID" value="KAG7663739.1"/>
    <property type="molecule type" value="Genomic_DNA"/>
</dbReference>
<name>A0A8J5V0A2_9ASCO</name>
<accession>A0A8J5V0A2</accession>
<dbReference type="OrthoDB" id="4013612at2759"/>
<protein>
    <submittedName>
        <fullName evidence="1">Uncharacterized protein</fullName>
    </submittedName>
</protein>
<evidence type="ECO:0000313" key="1">
    <source>
        <dbReference type="EMBL" id="KAG7663739.1"/>
    </source>
</evidence>
<reference evidence="1 2" key="1">
    <citation type="journal article" date="2021" name="DNA Res.">
        <title>Genome analysis of Candida subhashii reveals its hybrid nature and dual mitochondrial genome conformations.</title>
        <authorList>
            <person name="Mixao V."/>
            <person name="Hegedusova E."/>
            <person name="Saus E."/>
            <person name="Pryszcz L.P."/>
            <person name="Cillingova A."/>
            <person name="Nosek J."/>
            <person name="Gabaldon T."/>
        </authorList>
    </citation>
    <scope>NUCLEOTIDE SEQUENCE [LARGE SCALE GENOMIC DNA]</scope>
    <source>
        <strain evidence="1 2">CBS 10753</strain>
    </source>
</reference>
<sequence>MSTTAYKPPIKLSMEAQYPLIRSILDLPHEVIARILFYRFRQDKTFEYIYPMIMTCREMYYQFHQILYTLKPLFLGVSKHRNIGICSKEGITHLVESRLCEHIRRINLSISSFLLLSSKVYQSFILDNLFHFKNLKVVTVKIMSVSWLTCLNKLPRSVLELELVLVDSIRIPWSNSPDFTQYPPEFQLKAFRFKAHFPITKNKYYKIAFLNKLWNGNNNSGGNNNTSMHAPELVFDSNEGDYYNFPKNDKSSPAIICRFLQCLLDYNRNTLEYIELKMASIAMLFTPKSNFYFPMLKLIIVDQTSQIPIYLVRQLLGPNGAIMFVLNSLKPEAIKLTLTEDNKLLRKRAQYDQGIIKVLKDQFINLN</sequence>
<organism evidence="1 2">
    <name type="scientific">[Candida] subhashii</name>
    <dbReference type="NCBI Taxonomy" id="561895"/>
    <lineage>
        <taxon>Eukaryota</taxon>
        <taxon>Fungi</taxon>
        <taxon>Dikarya</taxon>
        <taxon>Ascomycota</taxon>
        <taxon>Saccharomycotina</taxon>
        <taxon>Pichiomycetes</taxon>
        <taxon>Debaryomycetaceae</taxon>
        <taxon>Spathaspora</taxon>
    </lineage>
</organism>
<gene>
    <name evidence="1" type="ORF">J8A68_002748</name>
</gene>
<comment type="caution">
    <text evidence="1">The sequence shown here is derived from an EMBL/GenBank/DDBJ whole genome shotgun (WGS) entry which is preliminary data.</text>
</comment>
<dbReference type="RefSeq" id="XP_049263971.1">
    <property type="nucleotide sequence ID" value="XM_049406531.1"/>
</dbReference>
<proteinExistence type="predicted"/>
<dbReference type="GeneID" id="73469549"/>